<gene>
    <name evidence="4" type="primary">Ars2</name>
    <name evidence="4" type="ORF">SNEC2469_LOCUS12833</name>
</gene>
<keyword evidence="1" id="KW-0863">Zinc-finger</keyword>
<comment type="caution">
    <text evidence="4">The sequence shown here is derived from an EMBL/GenBank/DDBJ whole genome shotgun (WGS) entry which is preliminary data.</text>
</comment>
<reference evidence="4" key="1">
    <citation type="submission" date="2021-02" db="EMBL/GenBank/DDBJ databases">
        <authorList>
            <person name="Dougan E. K."/>
            <person name="Rhodes N."/>
            <person name="Thang M."/>
            <person name="Chan C."/>
        </authorList>
    </citation>
    <scope>NUCLEOTIDE SEQUENCE</scope>
</reference>
<dbReference type="PROSITE" id="PS00028">
    <property type="entry name" value="ZINC_FINGER_C2H2_1"/>
    <property type="match status" value="1"/>
</dbReference>
<organism evidence="4 5">
    <name type="scientific">Symbiodinium necroappetens</name>
    <dbReference type="NCBI Taxonomy" id="1628268"/>
    <lineage>
        <taxon>Eukaryota</taxon>
        <taxon>Sar</taxon>
        <taxon>Alveolata</taxon>
        <taxon>Dinophyceae</taxon>
        <taxon>Suessiales</taxon>
        <taxon>Symbiodiniaceae</taxon>
        <taxon>Symbiodinium</taxon>
    </lineage>
</organism>
<dbReference type="PANTHER" id="PTHR13165">
    <property type="entry name" value="ARSENITE-RESISTANCE PROTEIN 2"/>
    <property type="match status" value="1"/>
</dbReference>
<feature type="non-terminal residue" evidence="4">
    <location>
        <position position="1"/>
    </location>
</feature>
<feature type="compositionally biased region" description="Basic residues" evidence="2">
    <location>
        <begin position="108"/>
        <end position="120"/>
    </location>
</feature>
<evidence type="ECO:0000256" key="1">
    <source>
        <dbReference type="PROSITE-ProRule" id="PRU00042"/>
    </source>
</evidence>
<feature type="domain" description="C2H2-type" evidence="3">
    <location>
        <begin position="542"/>
        <end position="565"/>
    </location>
</feature>
<proteinExistence type="predicted"/>
<feature type="non-terminal residue" evidence="4">
    <location>
        <position position="570"/>
    </location>
</feature>
<dbReference type="PROSITE" id="PS50157">
    <property type="entry name" value="ZINC_FINGER_C2H2_2"/>
    <property type="match status" value="1"/>
</dbReference>
<evidence type="ECO:0000313" key="4">
    <source>
        <dbReference type="EMBL" id="CAE7459556.1"/>
    </source>
</evidence>
<dbReference type="GO" id="GO:0016604">
    <property type="term" value="C:nuclear body"/>
    <property type="evidence" value="ECO:0007669"/>
    <property type="project" value="TreeGrafter"/>
</dbReference>
<dbReference type="Proteomes" id="UP000601435">
    <property type="component" value="Unassembled WGS sequence"/>
</dbReference>
<dbReference type="GO" id="GO:0008270">
    <property type="term" value="F:zinc ion binding"/>
    <property type="evidence" value="ECO:0007669"/>
    <property type="project" value="UniProtKB-KW"/>
</dbReference>
<feature type="compositionally biased region" description="Basic residues" evidence="2">
    <location>
        <begin position="15"/>
        <end position="41"/>
    </location>
</feature>
<sequence>VSEPRSSPERSPSQRSRRSRRARRSRRPRRSRRSRSRRSRGRAGGPGVSNRHTINCWHGRACTRFTCWFNHPDGREIDEKPSSGGKGGKSGKGGKGKGKGGKNVPCTFRRRSKTPCRRRSPQSSSKSRTRSPRRRRSLSRSPSQKQPAPRHLTPAPSAPSPSPSEAPTKTEAGVHADAEKAKAAEPSFRDFVLKHASNEDSPEFVMNRFQQYIHERLKEELQAIKQTGLFFDLYHPLSRLRRYELRLGTTQLNAATFAQDLREGRYCELSLRTGQARRGATCPIAGHLQAPEFAFDPDVGSLVIRSLPLAVSVWDVLDVIQDRPGFCTAAWTSFEGTDLARDFFARFTSAADATAAAVVLMRSAETLLSRPGSEGTGRASVLSPKPDLAALVLPQEMSLPERLLKDLALSEQVIQRLDDLTEVPKDITALVLNAYGTTEFKLDLRVTYLRRVHHFCFYAARWCDDEWSLRDACGIATLRAPAQPECTPGEWSAAHEQRLESFLGSVSFDKPAAAPDYSNEHVVQRVAEEREKAILKVTDEKFKCKLCGKHFRGADFVRKHIRRMHLPLAE</sequence>
<dbReference type="AlphaFoldDB" id="A0A812RXK8"/>
<dbReference type="PANTHER" id="PTHR13165:SF0">
    <property type="entry name" value="SERRATE RNA EFFECTOR MOLECULE HOMOLOG"/>
    <property type="match status" value="1"/>
</dbReference>
<dbReference type="InterPro" id="IPR013087">
    <property type="entry name" value="Znf_C2H2_type"/>
</dbReference>
<accession>A0A812RXK8</accession>
<protein>
    <submittedName>
        <fullName evidence="4">Ars2 protein</fullName>
    </submittedName>
</protein>
<name>A0A812RXK8_9DINO</name>
<evidence type="ECO:0000259" key="3">
    <source>
        <dbReference type="PROSITE" id="PS50157"/>
    </source>
</evidence>
<feature type="compositionally biased region" description="Basic residues" evidence="2">
    <location>
        <begin position="127"/>
        <end position="138"/>
    </location>
</feature>
<feature type="region of interest" description="Disordered" evidence="2">
    <location>
        <begin position="1"/>
        <end position="53"/>
    </location>
</feature>
<dbReference type="GO" id="GO:0031053">
    <property type="term" value="P:primary miRNA processing"/>
    <property type="evidence" value="ECO:0007669"/>
    <property type="project" value="TreeGrafter"/>
</dbReference>
<feature type="compositionally biased region" description="Basic and acidic residues" evidence="2">
    <location>
        <begin position="172"/>
        <end position="183"/>
    </location>
</feature>
<dbReference type="EMBL" id="CAJNJA010020408">
    <property type="protein sequence ID" value="CAE7459556.1"/>
    <property type="molecule type" value="Genomic_DNA"/>
</dbReference>
<feature type="compositionally biased region" description="Low complexity" evidence="2">
    <location>
        <begin position="1"/>
        <end position="14"/>
    </location>
</feature>
<dbReference type="OrthoDB" id="342064at2759"/>
<dbReference type="SMART" id="SM00355">
    <property type="entry name" value="ZnF_C2H2"/>
    <property type="match status" value="1"/>
</dbReference>
<evidence type="ECO:0000313" key="5">
    <source>
        <dbReference type="Proteomes" id="UP000601435"/>
    </source>
</evidence>
<keyword evidence="1" id="KW-0862">Zinc</keyword>
<evidence type="ECO:0000256" key="2">
    <source>
        <dbReference type="SAM" id="MobiDB-lite"/>
    </source>
</evidence>
<keyword evidence="5" id="KW-1185">Reference proteome</keyword>
<feature type="region of interest" description="Disordered" evidence="2">
    <location>
        <begin position="74"/>
        <end position="183"/>
    </location>
</feature>
<dbReference type="InterPro" id="IPR039727">
    <property type="entry name" value="SE/Ars2"/>
</dbReference>
<keyword evidence="1" id="KW-0479">Metal-binding</keyword>